<proteinExistence type="predicted"/>
<evidence type="ECO:0000256" key="2">
    <source>
        <dbReference type="SAM" id="MobiDB-lite"/>
    </source>
</evidence>
<protein>
    <recommendedName>
        <fullName evidence="5">Pre-rRNA-processing protein Ipi1 N-terminal domain-containing protein</fullName>
    </recommendedName>
</protein>
<feature type="repeat" description="HEAT" evidence="1">
    <location>
        <begin position="126"/>
        <end position="160"/>
    </location>
</feature>
<dbReference type="PROSITE" id="PS50077">
    <property type="entry name" value="HEAT_REPEAT"/>
    <property type="match status" value="1"/>
</dbReference>
<dbReference type="OrthoDB" id="49330at2759"/>
<accession>A0A9K3LA94</accession>
<dbReference type="GO" id="GO:0005634">
    <property type="term" value="C:nucleus"/>
    <property type="evidence" value="ECO:0007669"/>
    <property type="project" value="TreeGrafter"/>
</dbReference>
<dbReference type="PANTHER" id="PTHR16056">
    <property type="entry name" value="REGULATOR OF MICROTUBULE DYNAMICS PROTEIN"/>
    <property type="match status" value="1"/>
</dbReference>
<reference evidence="3" key="1">
    <citation type="journal article" date="2021" name="Sci. Rep.">
        <title>Diploid genomic architecture of Nitzschia inconspicua, an elite biomass production diatom.</title>
        <authorList>
            <person name="Oliver A."/>
            <person name="Podell S."/>
            <person name="Pinowska A."/>
            <person name="Traller J.C."/>
            <person name="Smith S.R."/>
            <person name="McClure R."/>
            <person name="Beliaev A."/>
            <person name="Bohutskyi P."/>
            <person name="Hill E.A."/>
            <person name="Rabines A."/>
            <person name="Zheng H."/>
            <person name="Allen L.Z."/>
            <person name="Kuo A."/>
            <person name="Grigoriev I.V."/>
            <person name="Allen A.E."/>
            <person name="Hazlebeck D."/>
            <person name="Allen E.E."/>
        </authorList>
    </citation>
    <scope>NUCLEOTIDE SEQUENCE</scope>
    <source>
        <strain evidence="3">Hildebrandi</strain>
    </source>
</reference>
<dbReference type="InterPro" id="IPR021133">
    <property type="entry name" value="HEAT_type_2"/>
</dbReference>
<dbReference type="AlphaFoldDB" id="A0A9K3LA94"/>
<name>A0A9K3LA94_9STRA</name>
<keyword evidence="4" id="KW-1185">Reference proteome</keyword>
<dbReference type="PANTHER" id="PTHR16056:SF2">
    <property type="entry name" value="TESTIS-EXPRESSED PROTEIN 10"/>
    <property type="match status" value="1"/>
</dbReference>
<dbReference type="Proteomes" id="UP000693970">
    <property type="component" value="Unassembled WGS sequence"/>
</dbReference>
<evidence type="ECO:0000313" key="4">
    <source>
        <dbReference type="Proteomes" id="UP000693970"/>
    </source>
</evidence>
<dbReference type="EMBL" id="JAGRRH010000014">
    <property type="protein sequence ID" value="KAG7357825.1"/>
    <property type="molecule type" value="Genomic_DNA"/>
</dbReference>
<comment type="caution">
    <text evidence="3">The sequence shown here is derived from an EMBL/GenBank/DDBJ whole genome shotgun (WGS) entry which is preliminary data.</text>
</comment>
<feature type="compositionally biased region" description="Basic residues" evidence="2">
    <location>
        <begin position="22"/>
        <end position="32"/>
    </location>
</feature>
<evidence type="ECO:0000256" key="1">
    <source>
        <dbReference type="PROSITE-ProRule" id="PRU00103"/>
    </source>
</evidence>
<evidence type="ECO:0000313" key="3">
    <source>
        <dbReference type="EMBL" id="KAG7357825.1"/>
    </source>
</evidence>
<organism evidence="3 4">
    <name type="scientific">Nitzschia inconspicua</name>
    <dbReference type="NCBI Taxonomy" id="303405"/>
    <lineage>
        <taxon>Eukaryota</taxon>
        <taxon>Sar</taxon>
        <taxon>Stramenopiles</taxon>
        <taxon>Ochrophyta</taxon>
        <taxon>Bacillariophyta</taxon>
        <taxon>Bacillariophyceae</taxon>
        <taxon>Bacillariophycidae</taxon>
        <taxon>Bacillariales</taxon>
        <taxon>Bacillariaceae</taxon>
        <taxon>Nitzschia</taxon>
    </lineage>
</organism>
<feature type="region of interest" description="Disordered" evidence="2">
    <location>
        <begin position="1"/>
        <end position="32"/>
    </location>
</feature>
<reference evidence="3" key="2">
    <citation type="submission" date="2021-04" db="EMBL/GenBank/DDBJ databases">
        <authorList>
            <person name="Podell S."/>
        </authorList>
    </citation>
    <scope>NUCLEOTIDE SEQUENCE</scope>
    <source>
        <strain evidence="3">Hildebrandi</strain>
    </source>
</reference>
<sequence>MPSGGGTKRKKGNTAASASDFKRRKAKVGKRATKALNDTDVSFQAATIHVSAQHQSLQEQQQSTVQSQNGAANTTILISSRGKLLDDLVLTLSHPAAQVRQSSLKGLVDIIQNHPANALLPNLSVLIPSIMHPIVDEDDDVRQLSVDAMAVLLSTLSKQDDGNTMFLSSLLPFATLIMARVSSALHSLDAGTRLTGVQMTKLVAISCPNVIRPHVRKIFAPFVGLLSDDVRTRSSLDSTLQALVAVLKVSIHNNKNSNNNGRCNNMDDSVDMIYVPGGQSRNAAILLGRPQRSIASLQPLPTVLSQMSDFLGMHQQELHSDDTDVKHIINNKRKGNNNKSPTTILPTSILNKLIDCLVECIAVNQDVGMVVDVTSKKKQKKKMKKQLATANIDHDVDDMPVTTPSLQSSTNSWNISRITLLLYAMPLICQYYQQDYHVSSKNIEFYKTKDIAMKLVMNMFPMTSVIADNSSNNNKGGTSEDTINMAIASMYVDMAANSSMKVIADKATAIQNDSWLQSVFDWVTQPAKMEATFQDTSQDWLNLTCKLFQQLRQLEKEGNSKCTKYLEHLMTLFYQLLFEEEGENEGDVVVRSEAGRRISVMVAEVWSSNEKDVCLDNSSIEAKFISKAPYCLESWGKDFVYESQHFLHSLLSVVRRIHQAKGETIVMVDDLRKTLSTLTESSTSNKNALSIFEGYPMHIQRLFLGLTVMLEQPTDVTLMNLASICSRFYGLKQDLFPNKIMANLIVESIHGIRKSMKMPSYVAFLINTVGMAQKVKLLKVAANAVTEKEEKTEAIDNNIGKVMSSMDASLSEMAHQLLCSGLTPDRVLELLQPQLESWETSAQSKKESFYWEYLMKMRCIFVLKGFFHLALHTRQGLQYPSMDPMQMQGLMESISHYLHCIASHDNAMVLPSILISPVIGLMVSNPVMVEVIFDKALSWCESTDTSKAFQTNILTILLAFVQDCRWKIVSTIRNSTATNKLLLDHVQKMVDSTCIGDNEIAKSIGLELAARLQVGSTI</sequence>
<evidence type="ECO:0008006" key="5">
    <source>
        <dbReference type="Google" id="ProtNLM"/>
    </source>
</evidence>
<gene>
    <name evidence="3" type="ORF">IV203_014412</name>
</gene>